<protein>
    <submittedName>
        <fullName evidence="5">Glycosyltransferase</fullName>
    </submittedName>
</protein>
<evidence type="ECO:0000313" key="6">
    <source>
        <dbReference type="Proteomes" id="UP000433577"/>
    </source>
</evidence>
<evidence type="ECO:0000256" key="2">
    <source>
        <dbReference type="ARBA" id="ARBA00022676"/>
    </source>
</evidence>
<dbReference type="EMBL" id="CP046913">
    <property type="protein sequence ID" value="QGZ60698.1"/>
    <property type="molecule type" value="Genomic_DNA"/>
</dbReference>
<dbReference type="Pfam" id="PF00535">
    <property type="entry name" value="Glycos_transf_2"/>
    <property type="match status" value="1"/>
</dbReference>
<dbReference type="Proteomes" id="UP000433577">
    <property type="component" value="Chromosome 1"/>
</dbReference>
<sequence>MVNRKLHGVVVLYNPGVEVIDAIESYRQCLGHLYIIDNSERRNEQVFSRLSLLPQSTYIGEYENKGVALALNIGAREAIKNGAQWLLTMDQDSTFRAAELEKFLDAFEALRSRHDEIGILSPSHNDKGVKGLEVRPVVMTSGNILNLHAFTCVSGFEEKLFIDAVDYDFCLRLKNSKFTVFQINDVMLDHKLGTTKEISFIGFRRSISVHSPLRRYYMTRNALYYWRKHFWKHPIFVVSEIMKFSKNFIEIMLFSENRRADFGYMIRGIIDYYRGNFGQFKN</sequence>
<comment type="similarity">
    <text evidence="1">Belongs to the glycosyltransferase 2 family.</text>
</comment>
<keyword evidence="6" id="KW-1185">Reference proteome</keyword>
<dbReference type="AlphaFoldDB" id="A0A7Z2JE88"/>
<dbReference type="SUPFAM" id="SSF53448">
    <property type="entry name" value="Nucleotide-diphospho-sugar transferases"/>
    <property type="match status" value="1"/>
</dbReference>
<dbReference type="KEGG" id="pacs:FAZ98_02500"/>
<name>A0A7Z2JE88_9BURK</name>
<evidence type="ECO:0000256" key="3">
    <source>
        <dbReference type="ARBA" id="ARBA00022679"/>
    </source>
</evidence>
<proteinExistence type="inferred from homology"/>
<reference evidence="5 6" key="1">
    <citation type="submission" date="2019-12" db="EMBL/GenBank/DDBJ databases">
        <title>Paraburkholderia acidiphila 7Q-K02 sp. nov and Paraburkholderia acidisoli DHF22 sp. nov., two strains isolated from forest soil.</title>
        <authorList>
            <person name="Gao Z."/>
            <person name="Qiu L."/>
        </authorList>
    </citation>
    <scope>NUCLEOTIDE SEQUENCE [LARGE SCALE GENOMIC DNA]</scope>
    <source>
        <strain evidence="5 6">DHF22</strain>
    </source>
</reference>
<keyword evidence="3 5" id="KW-0808">Transferase</keyword>
<gene>
    <name evidence="5" type="ORF">FAZ98_02500</name>
</gene>
<dbReference type="Gene3D" id="3.90.550.10">
    <property type="entry name" value="Spore Coat Polysaccharide Biosynthesis Protein SpsA, Chain A"/>
    <property type="match status" value="1"/>
</dbReference>
<feature type="domain" description="Glycosyltransferase 2-like" evidence="4">
    <location>
        <begin position="35"/>
        <end position="109"/>
    </location>
</feature>
<dbReference type="GO" id="GO:0016757">
    <property type="term" value="F:glycosyltransferase activity"/>
    <property type="evidence" value="ECO:0007669"/>
    <property type="project" value="UniProtKB-KW"/>
</dbReference>
<dbReference type="PANTHER" id="PTHR43179:SF12">
    <property type="entry name" value="GALACTOFURANOSYLTRANSFERASE GLFT2"/>
    <property type="match status" value="1"/>
</dbReference>
<evidence type="ECO:0000256" key="1">
    <source>
        <dbReference type="ARBA" id="ARBA00006739"/>
    </source>
</evidence>
<organism evidence="5 6">
    <name type="scientific">Paraburkholderia acidisoli</name>
    <dbReference type="NCBI Taxonomy" id="2571748"/>
    <lineage>
        <taxon>Bacteria</taxon>
        <taxon>Pseudomonadati</taxon>
        <taxon>Pseudomonadota</taxon>
        <taxon>Betaproteobacteria</taxon>
        <taxon>Burkholderiales</taxon>
        <taxon>Burkholderiaceae</taxon>
        <taxon>Paraburkholderia</taxon>
    </lineage>
</organism>
<accession>A0A7Z2JE88</accession>
<evidence type="ECO:0000313" key="5">
    <source>
        <dbReference type="EMBL" id="QGZ60698.1"/>
    </source>
</evidence>
<keyword evidence="2" id="KW-0328">Glycosyltransferase</keyword>
<dbReference type="InterPro" id="IPR001173">
    <property type="entry name" value="Glyco_trans_2-like"/>
</dbReference>
<evidence type="ECO:0000259" key="4">
    <source>
        <dbReference type="Pfam" id="PF00535"/>
    </source>
</evidence>
<dbReference type="InterPro" id="IPR029044">
    <property type="entry name" value="Nucleotide-diphossugar_trans"/>
</dbReference>
<dbReference type="PANTHER" id="PTHR43179">
    <property type="entry name" value="RHAMNOSYLTRANSFERASE WBBL"/>
    <property type="match status" value="1"/>
</dbReference>
<dbReference type="OrthoDB" id="9771846at2"/>
<dbReference type="RefSeq" id="WP_158948470.1">
    <property type="nucleotide sequence ID" value="NZ_CP046913.1"/>
</dbReference>